<dbReference type="SUPFAM" id="SSF47762">
    <property type="entry name" value="PAH2 domain"/>
    <property type="match status" value="1"/>
</dbReference>
<keyword evidence="3 4" id="KW-0539">Nucleus</keyword>
<name>A0ABS8VQ99_DATST</name>
<organism evidence="5 6">
    <name type="scientific">Datura stramonium</name>
    <name type="common">Jimsonweed</name>
    <name type="synonym">Common thornapple</name>
    <dbReference type="NCBI Taxonomy" id="4076"/>
    <lineage>
        <taxon>Eukaryota</taxon>
        <taxon>Viridiplantae</taxon>
        <taxon>Streptophyta</taxon>
        <taxon>Embryophyta</taxon>
        <taxon>Tracheophyta</taxon>
        <taxon>Spermatophyta</taxon>
        <taxon>Magnoliopsida</taxon>
        <taxon>eudicotyledons</taxon>
        <taxon>Gunneridae</taxon>
        <taxon>Pentapetalae</taxon>
        <taxon>asterids</taxon>
        <taxon>lamiids</taxon>
        <taxon>Solanales</taxon>
        <taxon>Solanaceae</taxon>
        <taxon>Solanoideae</taxon>
        <taxon>Datureae</taxon>
        <taxon>Datura</taxon>
    </lineage>
</organism>
<dbReference type="Pfam" id="PF02671">
    <property type="entry name" value="PAH"/>
    <property type="match status" value="1"/>
</dbReference>
<evidence type="ECO:0000256" key="3">
    <source>
        <dbReference type="ARBA" id="ARBA00023242"/>
    </source>
</evidence>
<dbReference type="PROSITE" id="PS51477">
    <property type="entry name" value="PAH"/>
    <property type="match status" value="1"/>
</dbReference>
<reference evidence="5 6" key="1">
    <citation type="journal article" date="2021" name="BMC Genomics">
        <title>Datura genome reveals duplications of psychoactive alkaloid biosynthetic genes and high mutation rate following tissue culture.</title>
        <authorList>
            <person name="Rajewski A."/>
            <person name="Carter-House D."/>
            <person name="Stajich J."/>
            <person name="Litt A."/>
        </authorList>
    </citation>
    <scope>NUCLEOTIDE SEQUENCE [LARGE SCALE GENOMIC DNA]</scope>
    <source>
        <strain evidence="5">AR-01</strain>
    </source>
</reference>
<evidence type="ECO:0000256" key="4">
    <source>
        <dbReference type="PROSITE-ProRule" id="PRU00810"/>
    </source>
</evidence>
<evidence type="ECO:0000256" key="2">
    <source>
        <dbReference type="ARBA" id="ARBA00022491"/>
    </source>
</evidence>
<dbReference type="EMBL" id="JACEIK010005588">
    <property type="protein sequence ID" value="MCE0481850.1"/>
    <property type="molecule type" value="Genomic_DNA"/>
</dbReference>
<sequence>MRSHQPEDEAPVKKPVEFEEAISFVNKIKTRFQGDDFVYKSFLDILNMYRKENKAIAEVYNEVSYLFIGHPDLLEEFTHFYLMPWQQPGLLSSLARALSAI</sequence>
<evidence type="ECO:0000313" key="6">
    <source>
        <dbReference type="Proteomes" id="UP000823775"/>
    </source>
</evidence>
<dbReference type="PANTHER" id="PTHR12346:SF0">
    <property type="entry name" value="SIN3A, ISOFORM G"/>
    <property type="match status" value="1"/>
</dbReference>
<dbReference type="Gene3D" id="1.20.1160.11">
    <property type="entry name" value="Paired amphipathic helix"/>
    <property type="match status" value="1"/>
</dbReference>
<gene>
    <name evidence="5" type="primary">SNL4</name>
    <name evidence="5" type="ORF">HAX54_039939</name>
</gene>
<protein>
    <submittedName>
        <fullName evidence="5">Paired amphipathic helix protein Sin3-like 4</fullName>
    </submittedName>
</protein>
<dbReference type="Proteomes" id="UP000823775">
    <property type="component" value="Unassembled WGS sequence"/>
</dbReference>
<comment type="subcellular location">
    <subcellularLocation>
        <location evidence="1 4">Nucleus</location>
    </subcellularLocation>
</comment>
<dbReference type="PANTHER" id="PTHR12346">
    <property type="entry name" value="SIN3B-RELATED"/>
    <property type="match status" value="1"/>
</dbReference>
<proteinExistence type="predicted"/>
<evidence type="ECO:0000256" key="1">
    <source>
        <dbReference type="ARBA" id="ARBA00004123"/>
    </source>
</evidence>
<dbReference type="InterPro" id="IPR036600">
    <property type="entry name" value="PAH_sf"/>
</dbReference>
<keyword evidence="2" id="KW-0678">Repressor</keyword>
<keyword evidence="6" id="KW-1185">Reference proteome</keyword>
<evidence type="ECO:0000313" key="5">
    <source>
        <dbReference type="EMBL" id="MCE0481850.1"/>
    </source>
</evidence>
<dbReference type="InterPro" id="IPR003822">
    <property type="entry name" value="PAH"/>
</dbReference>
<accession>A0ABS8VQ99</accession>
<comment type="caution">
    <text evidence="5">The sequence shown here is derived from an EMBL/GenBank/DDBJ whole genome shotgun (WGS) entry which is preliminary data.</text>
</comment>
<dbReference type="InterPro" id="IPR039774">
    <property type="entry name" value="Sin3-like"/>
</dbReference>